<reference evidence="2" key="1">
    <citation type="journal article" date="2020" name="Nature">
        <title>Giant virus diversity and host interactions through global metagenomics.</title>
        <authorList>
            <person name="Schulz F."/>
            <person name="Roux S."/>
            <person name="Paez-Espino D."/>
            <person name="Jungbluth S."/>
            <person name="Walsh D.A."/>
            <person name="Denef V.J."/>
            <person name="McMahon K.D."/>
            <person name="Konstantinidis K.T."/>
            <person name="Eloe-Fadrosh E.A."/>
            <person name="Kyrpides N.C."/>
            <person name="Woyke T."/>
        </authorList>
    </citation>
    <scope>NUCLEOTIDE SEQUENCE</scope>
    <source>
        <strain evidence="2">GVMAG-M-3300020192-26</strain>
    </source>
</reference>
<feature type="transmembrane region" description="Helical" evidence="1">
    <location>
        <begin position="100"/>
        <end position="118"/>
    </location>
</feature>
<keyword evidence="1" id="KW-1133">Transmembrane helix</keyword>
<proteinExistence type="predicted"/>
<evidence type="ECO:0000313" key="2">
    <source>
        <dbReference type="EMBL" id="QHT00021.1"/>
    </source>
</evidence>
<evidence type="ECO:0000256" key="1">
    <source>
        <dbReference type="SAM" id="Phobius"/>
    </source>
</evidence>
<keyword evidence="1" id="KW-0812">Transmembrane</keyword>
<organism evidence="2">
    <name type="scientific">viral metagenome</name>
    <dbReference type="NCBI Taxonomy" id="1070528"/>
    <lineage>
        <taxon>unclassified sequences</taxon>
        <taxon>metagenomes</taxon>
        <taxon>organismal metagenomes</taxon>
    </lineage>
</organism>
<protein>
    <submittedName>
        <fullName evidence="2">Uncharacterized protein</fullName>
    </submittedName>
</protein>
<accession>A0A6C0C6H0</accession>
<sequence>MKNISLTDDVVVIYQKMSNTDDLIKKGKERIIKTAQEYVEKQIAQPFLKDETRIMMTELYDSLDEINARNTMIIVETAALKDKNVLSESDVNEIKNCVRFSKITIPICIIVIFATYLFMEATQWLISVWLLLGITIVWCVIFIVHYSTILNQGHWNIGYNILTGQRF</sequence>
<keyword evidence="1" id="KW-0472">Membrane</keyword>
<dbReference type="EMBL" id="MN739352">
    <property type="protein sequence ID" value="QHT00021.1"/>
    <property type="molecule type" value="Genomic_DNA"/>
</dbReference>
<dbReference type="AlphaFoldDB" id="A0A6C0C6H0"/>
<feature type="transmembrane region" description="Helical" evidence="1">
    <location>
        <begin position="124"/>
        <end position="144"/>
    </location>
</feature>
<name>A0A6C0C6H0_9ZZZZ</name>